<organism evidence="2 3">
    <name type="scientific">Micromonospora craniellae</name>
    <dbReference type="NCBI Taxonomy" id="2294034"/>
    <lineage>
        <taxon>Bacteria</taxon>
        <taxon>Bacillati</taxon>
        <taxon>Actinomycetota</taxon>
        <taxon>Actinomycetes</taxon>
        <taxon>Micromonosporales</taxon>
        <taxon>Micromonosporaceae</taxon>
        <taxon>Micromonospora</taxon>
    </lineage>
</organism>
<dbReference type="OrthoDB" id="5187995at2"/>
<keyword evidence="1" id="KW-1133">Transmembrane helix</keyword>
<keyword evidence="1" id="KW-0472">Membrane</keyword>
<keyword evidence="1" id="KW-0812">Transmembrane</keyword>
<protein>
    <submittedName>
        <fullName evidence="2">Uncharacterized protein</fullName>
    </submittedName>
</protein>
<dbReference type="Proteomes" id="UP000262621">
    <property type="component" value="Unassembled WGS sequence"/>
</dbReference>
<gene>
    <name evidence="2" type="ORF">D0Q02_15510</name>
</gene>
<sequence length="229" mass="24079">MPGGDDVLVEEHLRQLAGRLHGPRRLRTDLLTEARHGLLDAVEAYRDGGLPGREASRQAVADFGTPDQLAPAYQAELAVGALRGLSLRVVAFAGAASVAGDLTWRGSSWSEHGPRPPAGYLLLSQSVNWIWAGALLLGLAGLVLVAATARSAHPVLTRLARVVGTALTGAAAVGTLAGVGLFAWSLLMWEAALTWPPMIIGMLALGAAQVWLVRAAHTWLRATRRLADG</sequence>
<keyword evidence="3" id="KW-1185">Reference proteome</keyword>
<name>A0A372FYC8_9ACTN</name>
<dbReference type="AlphaFoldDB" id="A0A372FYC8"/>
<dbReference type="EMBL" id="QVFU01000014">
    <property type="protein sequence ID" value="RFS45733.1"/>
    <property type="molecule type" value="Genomic_DNA"/>
</dbReference>
<feature type="transmembrane region" description="Helical" evidence="1">
    <location>
        <begin position="159"/>
        <end position="186"/>
    </location>
</feature>
<proteinExistence type="predicted"/>
<feature type="transmembrane region" description="Helical" evidence="1">
    <location>
        <begin position="198"/>
        <end position="216"/>
    </location>
</feature>
<reference evidence="2 3" key="1">
    <citation type="submission" date="2018-08" db="EMBL/GenBank/DDBJ databases">
        <title>Verrucosispora craniellae sp. nov., isolated from a marine sponge in the South China Sea.</title>
        <authorList>
            <person name="Li L."/>
            <person name="Lin H.W."/>
        </authorList>
    </citation>
    <scope>NUCLEOTIDE SEQUENCE [LARGE SCALE GENOMIC DNA]</scope>
    <source>
        <strain evidence="2 3">LHW63014</strain>
    </source>
</reference>
<evidence type="ECO:0000313" key="2">
    <source>
        <dbReference type="EMBL" id="RFS45733.1"/>
    </source>
</evidence>
<accession>A0A372FYC8</accession>
<dbReference type="RefSeq" id="WP_117228681.1">
    <property type="nucleotide sequence ID" value="NZ_CP061725.1"/>
</dbReference>
<comment type="caution">
    <text evidence="2">The sequence shown here is derived from an EMBL/GenBank/DDBJ whole genome shotgun (WGS) entry which is preliminary data.</text>
</comment>
<dbReference type="NCBIfam" id="NF038403">
    <property type="entry name" value="perm_prefix_1"/>
    <property type="match status" value="1"/>
</dbReference>
<feature type="transmembrane region" description="Helical" evidence="1">
    <location>
        <begin position="129"/>
        <end position="147"/>
    </location>
</feature>
<evidence type="ECO:0000313" key="3">
    <source>
        <dbReference type="Proteomes" id="UP000262621"/>
    </source>
</evidence>
<dbReference type="InterPro" id="IPR047928">
    <property type="entry name" value="Perm_prefix_1"/>
</dbReference>
<evidence type="ECO:0000256" key="1">
    <source>
        <dbReference type="SAM" id="Phobius"/>
    </source>
</evidence>